<sequence>MKRPIASYAYKKLRRHEDQLKKNPNDLKLRDTIEDLDLQIATANKEDILERHSLADLERRVIRASKARDDANAFLDRQEKELARVSQILSEIPQDHPELQLHRQRVSTRTKTCEDARRAAQKKRELAEEIEEERSEYIRAEKRAQEKKDHTGQSTETVQPNVLHPSSSTTKNPLKRTASQAMAGYLPTAPLPNDQALPFESDENDFEDDAD</sequence>
<name>A0A8H3PF88_9LECA</name>
<dbReference type="EMBL" id="CAJPDS010000124">
    <property type="protein sequence ID" value="CAF9939079.1"/>
    <property type="molecule type" value="Genomic_DNA"/>
</dbReference>
<organism evidence="2 3">
    <name type="scientific">Heterodermia speciosa</name>
    <dbReference type="NCBI Taxonomy" id="116794"/>
    <lineage>
        <taxon>Eukaryota</taxon>
        <taxon>Fungi</taxon>
        <taxon>Dikarya</taxon>
        <taxon>Ascomycota</taxon>
        <taxon>Pezizomycotina</taxon>
        <taxon>Lecanoromycetes</taxon>
        <taxon>OSLEUM clade</taxon>
        <taxon>Lecanoromycetidae</taxon>
        <taxon>Caliciales</taxon>
        <taxon>Physciaceae</taxon>
        <taxon>Heterodermia</taxon>
    </lineage>
</organism>
<accession>A0A8H3PF88</accession>
<evidence type="ECO:0000313" key="3">
    <source>
        <dbReference type="Proteomes" id="UP000664521"/>
    </source>
</evidence>
<dbReference type="AlphaFoldDB" id="A0A8H3PF88"/>
<keyword evidence="3" id="KW-1185">Reference proteome</keyword>
<feature type="compositionally biased region" description="Polar residues" evidence="1">
    <location>
        <begin position="152"/>
        <end position="180"/>
    </location>
</feature>
<evidence type="ECO:0000256" key="1">
    <source>
        <dbReference type="SAM" id="MobiDB-lite"/>
    </source>
</evidence>
<protein>
    <submittedName>
        <fullName evidence="2">Uncharacterized protein</fullName>
    </submittedName>
</protein>
<gene>
    <name evidence="2" type="ORF">HETSPECPRED_001477</name>
</gene>
<reference evidence="2" key="1">
    <citation type="submission" date="2021-03" db="EMBL/GenBank/DDBJ databases">
        <authorList>
            <person name="Tagirdzhanova G."/>
        </authorList>
    </citation>
    <scope>NUCLEOTIDE SEQUENCE</scope>
</reference>
<comment type="caution">
    <text evidence="2">The sequence shown here is derived from an EMBL/GenBank/DDBJ whole genome shotgun (WGS) entry which is preliminary data.</text>
</comment>
<proteinExistence type="predicted"/>
<feature type="compositionally biased region" description="Basic and acidic residues" evidence="1">
    <location>
        <begin position="135"/>
        <end position="151"/>
    </location>
</feature>
<feature type="compositionally biased region" description="Acidic residues" evidence="1">
    <location>
        <begin position="200"/>
        <end position="211"/>
    </location>
</feature>
<evidence type="ECO:0000313" key="2">
    <source>
        <dbReference type="EMBL" id="CAF9939079.1"/>
    </source>
</evidence>
<dbReference type="Proteomes" id="UP000664521">
    <property type="component" value="Unassembled WGS sequence"/>
</dbReference>
<feature type="region of interest" description="Disordered" evidence="1">
    <location>
        <begin position="124"/>
        <end position="211"/>
    </location>
</feature>